<accession>A0A4S5EUQ4</accession>
<keyword evidence="4 9" id="KW-0812">Transmembrane</keyword>
<dbReference type="GO" id="GO:0005886">
    <property type="term" value="C:plasma membrane"/>
    <property type="evidence" value="ECO:0007669"/>
    <property type="project" value="UniProtKB-SubCell"/>
</dbReference>
<feature type="transmembrane region" description="Helical" evidence="9">
    <location>
        <begin position="127"/>
        <end position="148"/>
    </location>
</feature>
<feature type="transmembrane region" description="Helical" evidence="9">
    <location>
        <begin position="211"/>
        <end position="232"/>
    </location>
</feature>
<feature type="transmembrane region" description="Helical" evidence="9">
    <location>
        <begin position="155"/>
        <end position="175"/>
    </location>
</feature>
<evidence type="ECO:0000256" key="2">
    <source>
        <dbReference type="ARBA" id="ARBA00022475"/>
    </source>
</evidence>
<keyword evidence="5 9" id="KW-1133">Transmembrane helix</keyword>
<evidence type="ECO:0000256" key="8">
    <source>
        <dbReference type="SAM" id="MobiDB-lite"/>
    </source>
</evidence>
<feature type="transmembrane region" description="Helical" evidence="9">
    <location>
        <begin position="73"/>
        <end position="89"/>
    </location>
</feature>
<evidence type="ECO:0000256" key="7">
    <source>
        <dbReference type="PIRSR" id="PIRSR600715-1"/>
    </source>
</evidence>
<keyword evidence="2" id="KW-1003">Cell membrane</keyword>
<dbReference type="Pfam" id="PF00953">
    <property type="entry name" value="Glycos_transf_4"/>
    <property type="match status" value="1"/>
</dbReference>
<dbReference type="PANTHER" id="PTHR22926:SF3">
    <property type="entry name" value="UNDECAPRENYL-PHOSPHATE ALPHA-N-ACETYLGLUCOSAMINYL 1-PHOSPHATE TRANSFERASE"/>
    <property type="match status" value="1"/>
</dbReference>
<dbReference type="EMBL" id="SSXH01000008">
    <property type="protein sequence ID" value="THJ76234.1"/>
    <property type="molecule type" value="Genomic_DNA"/>
</dbReference>
<sequence length="368" mass="37264">MLGAPAAACIVTLAATPIVTVCMHRLAAIDEVTARSSHQAPTPRGGGIAVVLGLFAGVVVTVLTRGGADSPDLLPLTAAAALFGLIGLAEDIGGVTAKRRLALHTATSFVIAAMAVLGALLGDPAPGLLIVLLVTVAAPLWITGFVNVFNFMDGINGISAVTAALAGGACTTLGATHDLPTLTVGGMLVAASALGFLPFNSPHARIFLGDVGSYALGAVLAVLAVQAVLAGIPPEPALAPTALYLADTSTTLARRILAGEQWYSPHRSHAYQRLIIAGWSHVRVTGLVAATTALLIALSLAAFGPPAGRFAADAATGLVLLAYLRAPRWAARRGQPGESGQPARLPAQRRPAPTDDSPDRRTAPGSAR</sequence>
<feature type="binding site" evidence="7">
    <location>
        <position position="150"/>
    </location>
    <ligand>
        <name>Mg(2+)</name>
        <dbReference type="ChEBI" id="CHEBI:18420"/>
    </ligand>
</feature>
<comment type="caution">
    <text evidence="10">The sequence shown here is derived from an EMBL/GenBank/DDBJ whole genome shotgun (WGS) entry which is preliminary data.</text>
</comment>
<keyword evidence="7" id="KW-0479">Metal-binding</keyword>
<dbReference type="GO" id="GO:0009103">
    <property type="term" value="P:lipopolysaccharide biosynthetic process"/>
    <property type="evidence" value="ECO:0007669"/>
    <property type="project" value="TreeGrafter"/>
</dbReference>
<feature type="binding site" evidence="7">
    <location>
        <position position="210"/>
    </location>
    <ligand>
        <name>Mg(2+)</name>
        <dbReference type="ChEBI" id="CHEBI:18420"/>
    </ligand>
</feature>
<dbReference type="AlphaFoldDB" id="A0A4S5EUQ4"/>
<keyword evidence="3 10" id="KW-0808">Transferase</keyword>
<dbReference type="CDD" id="cd06854">
    <property type="entry name" value="GT_WbpL_WbcO_like"/>
    <property type="match status" value="1"/>
</dbReference>
<organism evidence="10 11">
    <name type="scientific">Candidatus Frankia alpina</name>
    <dbReference type="NCBI Taxonomy" id="2699483"/>
    <lineage>
        <taxon>Bacteria</taxon>
        <taxon>Bacillati</taxon>
        <taxon>Actinomycetota</taxon>
        <taxon>Actinomycetes</taxon>
        <taxon>Frankiales</taxon>
        <taxon>Frankiaceae</taxon>
        <taxon>Frankia</taxon>
    </lineage>
</organism>
<evidence type="ECO:0000256" key="9">
    <source>
        <dbReference type="SAM" id="Phobius"/>
    </source>
</evidence>
<dbReference type="Proteomes" id="UP000305282">
    <property type="component" value="Unassembled WGS sequence"/>
</dbReference>
<protein>
    <submittedName>
        <fullName evidence="10">Glycosyltransferase family 4 protein</fullName>
    </submittedName>
</protein>
<name>A0A4S5EUQ4_9ACTN</name>
<dbReference type="PANTHER" id="PTHR22926">
    <property type="entry name" value="PHOSPHO-N-ACETYLMURAMOYL-PENTAPEPTIDE-TRANSFERASE"/>
    <property type="match status" value="1"/>
</dbReference>
<evidence type="ECO:0000256" key="1">
    <source>
        <dbReference type="ARBA" id="ARBA00004651"/>
    </source>
</evidence>
<dbReference type="OrthoDB" id="9783652at2"/>
<reference evidence="10 11" key="1">
    <citation type="submission" date="2019-04" db="EMBL/GenBank/DDBJ databases">
        <title>Draft genome sequences for three unisolated Alnus-infective Frankia Sp+ strains, AgTrS, AiOr and AvVan, the first sequenced Frankia strains able to sporulate in-planta.</title>
        <authorList>
            <person name="Bethencourt L."/>
            <person name="Vautrin F."/>
            <person name="Taib N."/>
            <person name="Dubost A."/>
            <person name="Castro-Garcia L."/>
            <person name="Imbaud O."/>
            <person name="Abrouk D."/>
            <person name="Fournier P."/>
            <person name="Briolay J."/>
            <person name="Nguyen A."/>
            <person name="Normand P."/>
            <person name="Fernandez M.P."/>
            <person name="Brochier-Armanet C."/>
            <person name="Herrera-Belaroussi A."/>
        </authorList>
    </citation>
    <scope>NUCLEOTIDE SEQUENCE [LARGE SCALE GENOMIC DNA]</scope>
    <source>
        <strain evidence="10 11">AvVan</strain>
    </source>
</reference>
<keyword evidence="7" id="KW-0460">Magnesium</keyword>
<feature type="transmembrane region" description="Helical" evidence="9">
    <location>
        <begin position="181"/>
        <end position="199"/>
    </location>
</feature>
<gene>
    <name evidence="10" type="ORF">E7Y31_00930</name>
</gene>
<evidence type="ECO:0000256" key="3">
    <source>
        <dbReference type="ARBA" id="ARBA00022679"/>
    </source>
</evidence>
<proteinExistence type="predicted"/>
<feature type="region of interest" description="Disordered" evidence="8">
    <location>
        <begin position="332"/>
        <end position="368"/>
    </location>
</feature>
<dbReference type="RefSeq" id="WP_136446469.1">
    <property type="nucleotide sequence ID" value="NZ_SSXH01000008.1"/>
</dbReference>
<evidence type="ECO:0000313" key="11">
    <source>
        <dbReference type="Proteomes" id="UP000305282"/>
    </source>
</evidence>
<evidence type="ECO:0000313" key="10">
    <source>
        <dbReference type="EMBL" id="THJ76234.1"/>
    </source>
</evidence>
<dbReference type="GO" id="GO:0044038">
    <property type="term" value="P:cell wall macromolecule biosynthetic process"/>
    <property type="evidence" value="ECO:0007669"/>
    <property type="project" value="TreeGrafter"/>
</dbReference>
<feature type="transmembrane region" description="Helical" evidence="9">
    <location>
        <begin position="48"/>
        <end position="67"/>
    </location>
</feature>
<evidence type="ECO:0000256" key="4">
    <source>
        <dbReference type="ARBA" id="ARBA00022692"/>
    </source>
</evidence>
<feature type="transmembrane region" description="Helical" evidence="9">
    <location>
        <begin position="101"/>
        <end position="121"/>
    </location>
</feature>
<feature type="transmembrane region" description="Helical" evidence="9">
    <location>
        <begin position="6"/>
        <end position="27"/>
    </location>
</feature>
<feature type="compositionally biased region" description="Low complexity" evidence="8">
    <location>
        <begin position="341"/>
        <end position="351"/>
    </location>
</feature>
<comment type="cofactor">
    <cofactor evidence="7">
        <name>Mg(2+)</name>
        <dbReference type="ChEBI" id="CHEBI:18420"/>
    </cofactor>
</comment>
<evidence type="ECO:0000256" key="5">
    <source>
        <dbReference type="ARBA" id="ARBA00022989"/>
    </source>
</evidence>
<dbReference type="GO" id="GO:0046872">
    <property type="term" value="F:metal ion binding"/>
    <property type="evidence" value="ECO:0007669"/>
    <property type="project" value="UniProtKB-KW"/>
</dbReference>
<keyword evidence="6 9" id="KW-0472">Membrane</keyword>
<dbReference type="InterPro" id="IPR000715">
    <property type="entry name" value="Glycosyl_transferase_4"/>
</dbReference>
<keyword evidence="11" id="KW-1185">Reference proteome</keyword>
<comment type="subcellular location">
    <subcellularLocation>
        <location evidence="1">Cell membrane</location>
        <topology evidence="1">Multi-pass membrane protein</topology>
    </subcellularLocation>
</comment>
<evidence type="ECO:0000256" key="6">
    <source>
        <dbReference type="ARBA" id="ARBA00023136"/>
    </source>
</evidence>
<feature type="transmembrane region" description="Helical" evidence="9">
    <location>
        <begin position="278"/>
        <end position="301"/>
    </location>
</feature>
<dbReference type="GO" id="GO:0071555">
    <property type="term" value="P:cell wall organization"/>
    <property type="evidence" value="ECO:0007669"/>
    <property type="project" value="TreeGrafter"/>
</dbReference>
<dbReference type="GO" id="GO:0016780">
    <property type="term" value="F:phosphotransferase activity, for other substituted phosphate groups"/>
    <property type="evidence" value="ECO:0007669"/>
    <property type="project" value="InterPro"/>
</dbReference>